<evidence type="ECO:0000313" key="1">
    <source>
        <dbReference type="EMBL" id="TCZ72801.1"/>
    </source>
</evidence>
<dbReference type="Pfam" id="PF13366">
    <property type="entry name" value="PDDEXK_3"/>
    <property type="match status" value="1"/>
</dbReference>
<gene>
    <name evidence="1" type="ORF">E0486_08445</name>
</gene>
<dbReference type="InterPro" id="IPR026350">
    <property type="entry name" value="GxxExxY"/>
</dbReference>
<dbReference type="Proteomes" id="UP000295164">
    <property type="component" value="Unassembled WGS sequence"/>
</dbReference>
<dbReference type="OrthoDB" id="1119698at2"/>
<accession>A0A4R4E489</accession>
<dbReference type="AlphaFoldDB" id="A0A4R4E489"/>
<proteinExistence type="predicted"/>
<keyword evidence="2" id="KW-1185">Reference proteome</keyword>
<evidence type="ECO:0000313" key="2">
    <source>
        <dbReference type="Proteomes" id="UP000295164"/>
    </source>
</evidence>
<dbReference type="NCBIfam" id="TIGR04256">
    <property type="entry name" value="GxxExxY"/>
    <property type="match status" value="1"/>
</dbReference>
<dbReference type="RefSeq" id="WP_131851724.1">
    <property type="nucleotide sequence ID" value="NZ_SKFH01000010.1"/>
</dbReference>
<sequence>MTKPLTENELVDIILDCSFKIHRQLGPGLLESVYEEILAYELRKQGLFVERQKQVGLRWEELFIPRAYRADLIVNHTVLVELKSVAELPKDYYKVVMTYLRLSQLKLGLLINFNAPYLKDGIRRIANNL</sequence>
<dbReference type="EMBL" id="SKFH01000010">
    <property type="protein sequence ID" value="TCZ72801.1"/>
    <property type="molecule type" value="Genomic_DNA"/>
</dbReference>
<name>A0A4R4E489_9BACT</name>
<protein>
    <submittedName>
        <fullName evidence="1">GxxExxY protein</fullName>
    </submittedName>
</protein>
<organism evidence="1 2">
    <name type="scientific">Flaviaesturariibacter aridisoli</name>
    <dbReference type="NCBI Taxonomy" id="2545761"/>
    <lineage>
        <taxon>Bacteria</taxon>
        <taxon>Pseudomonadati</taxon>
        <taxon>Bacteroidota</taxon>
        <taxon>Chitinophagia</taxon>
        <taxon>Chitinophagales</taxon>
        <taxon>Chitinophagaceae</taxon>
        <taxon>Flaviaestuariibacter</taxon>
    </lineage>
</organism>
<comment type="caution">
    <text evidence="1">The sequence shown here is derived from an EMBL/GenBank/DDBJ whole genome shotgun (WGS) entry which is preliminary data.</text>
</comment>
<reference evidence="1 2" key="1">
    <citation type="submission" date="2019-03" db="EMBL/GenBank/DDBJ databases">
        <authorList>
            <person name="Kim M.K.M."/>
        </authorList>
    </citation>
    <scope>NUCLEOTIDE SEQUENCE [LARGE SCALE GENOMIC DNA]</scope>
    <source>
        <strain evidence="1 2">17J68-15</strain>
    </source>
</reference>